<evidence type="ECO:0000256" key="4">
    <source>
        <dbReference type="ARBA" id="ARBA00022723"/>
    </source>
</evidence>
<keyword evidence="7" id="KW-0342">GTP-binding</keyword>
<sequence>MKPFDIKRAEFVTSVGQGQSYPAPLACEIAIVGRSNVGKSSLINCLCNNHKLTKTSATPGKTRMINYFLLNSEWYLVDLPGYGFAKTSKTERTNWGELMESYLRSGRPKHLFLLLDIRHAPSEEDKQMFRWVLYFGVPFTLIATKSDKLTKSARMLSANKAAKLLGAPPFALPFSAETGEGRAELLERINQILQG</sequence>
<reference evidence="11" key="1">
    <citation type="submission" date="2019-08" db="EMBL/GenBank/DDBJ databases">
        <authorList>
            <person name="Kucharzyk K."/>
            <person name="Murdoch R.W."/>
            <person name="Higgins S."/>
            <person name="Loffler F."/>
        </authorList>
    </citation>
    <scope>NUCLEOTIDE SEQUENCE</scope>
</reference>
<keyword evidence="5" id="KW-0547">Nucleotide-binding</keyword>
<dbReference type="InterPro" id="IPR019987">
    <property type="entry name" value="GTP-bd_ribosome_bio_YsxC"/>
</dbReference>
<evidence type="ECO:0000256" key="2">
    <source>
        <dbReference type="ARBA" id="ARBA00009638"/>
    </source>
</evidence>
<dbReference type="GO" id="GO:0005525">
    <property type="term" value="F:GTP binding"/>
    <property type="evidence" value="ECO:0007669"/>
    <property type="project" value="UniProtKB-KW"/>
</dbReference>
<dbReference type="AlphaFoldDB" id="A0A644WMT5"/>
<dbReference type="GO" id="GO:0000917">
    <property type="term" value="P:division septum assembly"/>
    <property type="evidence" value="ECO:0007669"/>
    <property type="project" value="UniProtKB-KW"/>
</dbReference>
<accession>A0A644WMT5</accession>
<keyword evidence="8" id="KW-0717">Septation</keyword>
<evidence type="ECO:0000259" key="10">
    <source>
        <dbReference type="PROSITE" id="PS51706"/>
    </source>
</evidence>
<dbReference type="PANTHER" id="PTHR11649:SF13">
    <property type="entry name" value="ENGB-TYPE G DOMAIN-CONTAINING PROTEIN"/>
    <property type="match status" value="1"/>
</dbReference>
<keyword evidence="3" id="KW-0132">Cell division</keyword>
<evidence type="ECO:0000256" key="7">
    <source>
        <dbReference type="ARBA" id="ARBA00023134"/>
    </source>
</evidence>
<dbReference type="GO" id="GO:0005829">
    <property type="term" value="C:cytosol"/>
    <property type="evidence" value="ECO:0007669"/>
    <property type="project" value="TreeGrafter"/>
</dbReference>
<comment type="caution">
    <text evidence="11">The sequence shown here is derived from an EMBL/GenBank/DDBJ whole genome shotgun (WGS) entry which is preliminary data.</text>
</comment>
<proteinExistence type="inferred from homology"/>
<comment type="similarity">
    <text evidence="2">Belongs to the TRAFAC class TrmE-Era-EngA-EngB-Septin-like GTPase superfamily. EngB GTPase family.</text>
</comment>
<dbReference type="PANTHER" id="PTHR11649">
    <property type="entry name" value="MSS1/TRME-RELATED GTP-BINDING PROTEIN"/>
    <property type="match status" value="1"/>
</dbReference>
<feature type="domain" description="EngB-type G" evidence="10">
    <location>
        <begin position="25"/>
        <end position="195"/>
    </location>
</feature>
<evidence type="ECO:0000256" key="8">
    <source>
        <dbReference type="ARBA" id="ARBA00023210"/>
    </source>
</evidence>
<dbReference type="InterPro" id="IPR006073">
    <property type="entry name" value="GTP-bd"/>
</dbReference>
<dbReference type="InterPro" id="IPR030393">
    <property type="entry name" value="G_ENGB_dom"/>
</dbReference>
<dbReference type="PROSITE" id="PS51706">
    <property type="entry name" value="G_ENGB"/>
    <property type="match status" value="1"/>
</dbReference>
<dbReference type="Pfam" id="PF01926">
    <property type="entry name" value="MMR_HSR1"/>
    <property type="match status" value="1"/>
</dbReference>
<name>A0A644WMT5_9ZZZZ</name>
<dbReference type="SUPFAM" id="SSF52540">
    <property type="entry name" value="P-loop containing nucleoside triphosphate hydrolases"/>
    <property type="match status" value="1"/>
</dbReference>
<evidence type="ECO:0000256" key="3">
    <source>
        <dbReference type="ARBA" id="ARBA00022618"/>
    </source>
</evidence>
<evidence type="ECO:0000256" key="1">
    <source>
        <dbReference type="ARBA" id="ARBA00001946"/>
    </source>
</evidence>
<comment type="cofactor">
    <cofactor evidence="1">
        <name>Mg(2+)</name>
        <dbReference type="ChEBI" id="CHEBI:18420"/>
    </cofactor>
</comment>
<dbReference type="CDD" id="cd01876">
    <property type="entry name" value="YihA_EngB"/>
    <property type="match status" value="1"/>
</dbReference>
<dbReference type="NCBIfam" id="TIGR03598">
    <property type="entry name" value="GTPase_YsxC"/>
    <property type="match status" value="1"/>
</dbReference>
<evidence type="ECO:0000256" key="6">
    <source>
        <dbReference type="ARBA" id="ARBA00022842"/>
    </source>
</evidence>
<keyword evidence="4" id="KW-0479">Metal-binding</keyword>
<evidence type="ECO:0000256" key="5">
    <source>
        <dbReference type="ARBA" id="ARBA00022741"/>
    </source>
</evidence>
<evidence type="ECO:0000256" key="9">
    <source>
        <dbReference type="ARBA" id="ARBA00023306"/>
    </source>
</evidence>
<keyword evidence="9" id="KW-0131">Cell cycle</keyword>
<dbReference type="InterPro" id="IPR027417">
    <property type="entry name" value="P-loop_NTPase"/>
</dbReference>
<dbReference type="HAMAP" id="MF_00321">
    <property type="entry name" value="GTPase_EngB"/>
    <property type="match status" value="1"/>
</dbReference>
<evidence type="ECO:0000313" key="11">
    <source>
        <dbReference type="EMBL" id="MPM03534.1"/>
    </source>
</evidence>
<keyword evidence="6" id="KW-0460">Magnesium</keyword>
<organism evidence="11">
    <name type="scientific">bioreactor metagenome</name>
    <dbReference type="NCBI Taxonomy" id="1076179"/>
    <lineage>
        <taxon>unclassified sequences</taxon>
        <taxon>metagenomes</taxon>
        <taxon>ecological metagenomes</taxon>
    </lineage>
</organism>
<protein>
    <submittedName>
        <fullName evidence="11">Putative GTP-binding protein EngB</fullName>
    </submittedName>
</protein>
<dbReference type="Gene3D" id="3.40.50.300">
    <property type="entry name" value="P-loop containing nucleotide triphosphate hydrolases"/>
    <property type="match status" value="1"/>
</dbReference>
<dbReference type="EMBL" id="VSSQ01000961">
    <property type="protein sequence ID" value="MPM03534.1"/>
    <property type="molecule type" value="Genomic_DNA"/>
</dbReference>
<dbReference type="GO" id="GO:0046872">
    <property type="term" value="F:metal ion binding"/>
    <property type="evidence" value="ECO:0007669"/>
    <property type="project" value="UniProtKB-KW"/>
</dbReference>
<gene>
    <name evidence="11" type="primary">engB_13</name>
    <name evidence="11" type="ORF">SDC9_49801</name>
</gene>